<feature type="transmembrane region" description="Helical" evidence="1">
    <location>
        <begin position="44"/>
        <end position="65"/>
    </location>
</feature>
<feature type="non-terminal residue" evidence="2">
    <location>
        <position position="70"/>
    </location>
</feature>
<gene>
    <name evidence="2" type="ORF">METZ01_LOCUS243045</name>
</gene>
<keyword evidence="1" id="KW-1133">Transmembrane helix</keyword>
<reference evidence="2" key="1">
    <citation type="submission" date="2018-05" db="EMBL/GenBank/DDBJ databases">
        <authorList>
            <person name="Lanie J.A."/>
            <person name="Ng W.-L."/>
            <person name="Kazmierczak K.M."/>
            <person name="Andrzejewski T.M."/>
            <person name="Davidsen T.M."/>
            <person name="Wayne K.J."/>
            <person name="Tettelin H."/>
            <person name="Glass J.I."/>
            <person name="Rusch D."/>
            <person name="Podicherti R."/>
            <person name="Tsui H.-C.T."/>
            <person name="Winkler M.E."/>
        </authorList>
    </citation>
    <scope>NUCLEOTIDE SEQUENCE</scope>
</reference>
<protein>
    <submittedName>
        <fullName evidence="2">Uncharacterized protein</fullName>
    </submittedName>
</protein>
<keyword evidence="1" id="KW-0812">Transmembrane</keyword>
<dbReference type="AlphaFoldDB" id="A0A382HUM6"/>
<evidence type="ECO:0000313" key="2">
    <source>
        <dbReference type="EMBL" id="SVB90191.1"/>
    </source>
</evidence>
<dbReference type="EMBL" id="UINC01063019">
    <property type="protein sequence ID" value="SVB90191.1"/>
    <property type="molecule type" value="Genomic_DNA"/>
</dbReference>
<accession>A0A382HUM6</accession>
<sequence length="70" mass="8176">MDYAGRVSFERKNQIISEISIDPDVNKRWFKRLYPLIREQRTSFLITSFCGITGLIIQVSVPMVIREAID</sequence>
<keyword evidence="1" id="KW-0472">Membrane</keyword>
<evidence type="ECO:0000256" key="1">
    <source>
        <dbReference type="SAM" id="Phobius"/>
    </source>
</evidence>
<proteinExistence type="predicted"/>
<organism evidence="2">
    <name type="scientific">marine metagenome</name>
    <dbReference type="NCBI Taxonomy" id="408172"/>
    <lineage>
        <taxon>unclassified sequences</taxon>
        <taxon>metagenomes</taxon>
        <taxon>ecological metagenomes</taxon>
    </lineage>
</organism>
<name>A0A382HUM6_9ZZZZ</name>